<keyword evidence="2" id="KW-0966">Cell projection</keyword>
<evidence type="ECO:0000313" key="2">
    <source>
        <dbReference type="EMBL" id="NEK85558.1"/>
    </source>
</evidence>
<organism evidence="2 3">
    <name type="scientific">Blastococcus saxobsidens</name>
    <dbReference type="NCBI Taxonomy" id="138336"/>
    <lineage>
        <taxon>Bacteria</taxon>
        <taxon>Bacillati</taxon>
        <taxon>Actinomycetota</taxon>
        <taxon>Actinomycetes</taxon>
        <taxon>Geodermatophilales</taxon>
        <taxon>Geodermatophilaceae</taxon>
        <taxon>Blastococcus</taxon>
    </lineage>
</organism>
<keyword evidence="2" id="KW-0969">Cilium</keyword>
<dbReference type="Gene3D" id="1.20.1330.10">
    <property type="entry name" value="f41 fragment of flagellin, N-terminal domain"/>
    <property type="match status" value="1"/>
</dbReference>
<dbReference type="AlphaFoldDB" id="A0A6L9W0R9"/>
<dbReference type="InterPro" id="IPR013384">
    <property type="entry name" value="Flagell_FlgL"/>
</dbReference>
<name>A0A6L9W0R9_9ACTN</name>
<reference evidence="2 3" key="1">
    <citation type="submission" date="2019-12" db="EMBL/GenBank/DDBJ databases">
        <title>the WGS of Blastococcus saxobsidens 67B17.</title>
        <authorList>
            <person name="Jiang Z."/>
        </authorList>
    </citation>
    <scope>NUCLEOTIDE SEQUENCE [LARGE SCALE GENOMIC DNA]</scope>
    <source>
        <strain evidence="2 3">67B17</strain>
    </source>
</reference>
<evidence type="ECO:0000313" key="3">
    <source>
        <dbReference type="Proteomes" id="UP000479241"/>
    </source>
</evidence>
<proteinExistence type="predicted"/>
<gene>
    <name evidence="2" type="primary">flgL</name>
    <name evidence="2" type="ORF">GCU60_07255</name>
</gene>
<dbReference type="PANTHER" id="PTHR42792">
    <property type="entry name" value="FLAGELLIN"/>
    <property type="match status" value="1"/>
</dbReference>
<dbReference type="PANTHER" id="PTHR42792:SF1">
    <property type="entry name" value="FLAGELLAR HOOK-ASSOCIATED PROTEIN 3"/>
    <property type="match status" value="1"/>
</dbReference>
<dbReference type="GO" id="GO:0005198">
    <property type="term" value="F:structural molecule activity"/>
    <property type="evidence" value="ECO:0007669"/>
    <property type="project" value="InterPro"/>
</dbReference>
<dbReference type="SUPFAM" id="SSF64518">
    <property type="entry name" value="Phase 1 flagellin"/>
    <property type="match status" value="1"/>
</dbReference>
<keyword evidence="2" id="KW-0282">Flagellum</keyword>
<protein>
    <submittedName>
        <fullName evidence="2">Flagellar hook-associated protein 3</fullName>
    </submittedName>
</protein>
<dbReference type="InterPro" id="IPR001492">
    <property type="entry name" value="Flagellin"/>
</dbReference>
<dbReference type="EMBL" id="JAAGWG010000008">
    <property type="protein sequence ID" value="NEK85558.1"/>
    <property type="molecule type" value="Genomic_DNA"/>
</dbReference>
<comment type="caution">
    <text evidence="2">The sequence shown here is derived from an EMBL/GenBank/DDBJ whole genome shotgun (WGS) entry which is preliminary data.</text>
</comment>
<dbReference type="GO" id="GO:0009424">
    <property type="term" value="C:bacterial-type flagellum hook"/>
    <property type="evidence" value="ECO:0007669"/>
    <property type="project" value="InterPro"/>
</dbReference>
<sequence length="296" mass="31647">MRITQRAVALTSLQGLNRNLDSLGRLQEQLTSGRMLNAPSDSPTGTNRAMQTRADQDATAQYARNISDGQSWLNQTDSTLRQMLDVTRKVRDLTVQGSNSGAMSDSSRKALATETAALRESLLGLANTTVAGRPMFGGITAGQRAYDSDTGAYLGIAGPGTEMARRVSSTESVRVDISGPEAFEAGGNDLFSLVARIAGNLENAPDALETDLADLDLVMDRMKSGVADVGARSARIDREAQITMDQGLALDSRLAEVENIDLPNTIMKLQMQQTAYQAALSATAKAISPTLMDYLR</sequence>
<dbReference type="NCBIfam" id="TIGR02550">
    <property type="entry name" value="flagell_flgL"/>
    <property type="match status" value="1"/>
</dbReference>
<dbReference type="RefSeq" id="WP_163203646.1">
    <property type="nucleotide sequence ID" value="NZ_JAAGWG010000008.1"/>
</dbReference>
<dbReference type="GO" id="GO:0071973">
    <property type="term" value="P:bacterial-type flagellum-dependent cell motility"/>
    <property type="evidence" value="ECO:0007669"/>
    <property type="project" value="InterPro"/>
</dbReference>
<dbReference type="Proteomes" id="UP000479241">
    <property type="component" value="Unassembled WGS sequence"/>
</dbReference>
<accession>A0A6L9W0R9</accession>
<dbReference type="InterPro" id="IPR001029">
    <property type="entry name" value="Flagellin_N"/>
</dbReference>
<feature type="domain" description="Flagellin N-terminal" evidence="1">
    <location>
        <begin position="5"/>
        <end position="139"/>
    </location>
</feature>
<dbReference type="Pfam" id="PF00669">
    <property type="entry name" value="Flagellin_N"/>
    <property type="match status" value="1"/>
</dbReference>
<evidence type="ECO:0000259" key="1">
    <source>
        <dbReference type="Pfam" id="PF00669"/>
    </source>
</evidence>